<dbReference type="Proteomes" id="UP000004775">
    <property type="component" value="Unassembled WGS sequence"/>
</dbReference>
<evidence type="ECO:0000313" key="2">
    <source>
        <dbReference type="Proteomes" id="UP000004775"/>
    </source>
</evidence>
<dbReference type="EMBL" id="CAIO01000247">
    <property type="protein sequence ID" value="CCI24771.1"/>
    <property type="molecule type" value="Genomic_DNA"/>
</dbReference>
<name>I4HRU7_MICAE</name>
<dbReference type="AlphaFoldDB" id="I4HRU7"/>
<comment type="caution">
    <text evidence="1">The sequence shown here is derived from an EMBL/GenBank/DDBJ whole genome shotgun (WGS) entry which is preliminary data.</text>
</comment>
<organism evidence="1 2">
    <name type="scientific">Microcystis aeruginosa PCC 9809</name>
    <dbReference type="NCBI Taxonomy" id="1160285"/>
    <lineage>
        <taxon>Bacteria</taxon>
        <taxon>Bacillati</taxon>
        <taxon>Cyanobacteriota</taxon>
        <taxon>Cyanophyceae</taxon>
        <taxon>Oscillatoriophycideae</taxon>
        <taxon>Chroococcales</taxon>
        <taxon>Microcystaceae</taxon>
        <taxon>Microcystis</taxon>
    </lineage>
</organism>
<proteinExistence type="predicted"/>
<protein>
    <submittedName>
        <fullName evidence="1">Uncharacterized protein</fullName>
    </submittedName>
</protein>
<gene>
    <name evidence="1" type="ORF">MICAH_3200001</name>
</gene>
<dbReference type="HOGENOM" id="CLU_2451268_0_0_3"/>
<reference evidence="1 2" key="1">
    <citation type="submission" date="2012-04" db="EMBL/GenBank/DDBJ databases">
        <authorList>
            <person name="Genoscope - CEA"/>
        </authorList>
    </citation>
    <scope>NUCLEOTIDE SEQUENCE [LARGE SCALE GENOMIC DNA]</scope>
    <source>
        <strain evidence="1 2">9809</strain>
    </source>
</reference>
<evidence type="ECO:0000313" key="1">
    <source>
        <dbReference type="EMBL" id="CCI24771.1"/>
    </source>
</evidence>
<sequence length="89" mass="10128">MAFLHRVINGGGVLEREYAIGSDRMDLCLQYKDVILGIELKVWRDKKRNPQADGIEQLGLFGLCYAMDGGYKGCNPYIERHLAIFVNCF</sequence>
<accession>I4HRU7</accession>